<feature type="domain" description="ZP" evidence="4">
    <location>
        <begin position="319"/>
        <end position="569"/>
    </location>
</feature>
<comment type="caution">
    <text evidence="5">The sequence shown here is derived from an EMBL/GenBank/DDBJ whole genome shotgun (WGS) entry which is preliminary data.</text>
</comment>
<sequence>MDVRIWAQLAAWSVILLTLSSVSAGPLGNCPESNQSERLNDRCRLRRFVAPRDQNALLQCSSATSFEIKDALNRYAYRRCSFVLFLDILSVLGNDTLDLAEDTFEAIPTVTTHLQLWGLTWIIPSNWNELTPFALTNTIKQLHIVNMKLVAPENTLPFDLFKGLDKVERIAIFHTEMPLIEDGFFDVFPKLTCLKLYNISVPCTCGMKWFHDYIIRNQFTMIFNGDMDCGVYNTNCYGNGLDGVWIFSPDVDTTLNACTASAKLSSKALTLNIPGISSTTLSEVFSNATDSNDIDSAAKMVFQAERRSDVQQLDPISLDCQPDGFRILIPLHTSPVTKAEFWNYGNVSRCTSSGNVETSQRMLVLAANYSSCGTILTEDEESLIFQNVVVVQHPEVANEDTNSVIERVDFSMIPVICTFTRSDRFSFLQTSDLQPAAIRRMKDPLSGTNNAKVRIEIVNAVASALSNTFSFDIFAEAILDARVSLMVETLYATPTNNSVDSTRYDIVIAGCSKDVTLKSVPLAGKRVGFRFNISPFKFRGNVTNDVYLHGHALLCNNFNEKCEFKCPGRPEEPVAVPSLRSLDDEFDIVRYSRDSVLRAVDII</sequence>
<reference evidence="6" key="1">
    <citation type="submission" date="2017-01" db="EMBL/GenBank/DDBJ databases">
        <title>Comparative genomics of anhydrobiosis in the tardigrade Hypsibius dujardini.</title>
        <authorList>
            <person name="Yoshida Y."/>
            <person name="Koutsovoulos G."/>
            <person name="Laetsch D."/>
            <person name="Stevens L."/>
            <person name="Kumar S."/>
            <person name="Horikawa D."/>
            <person name="Ishino K."/>
            <person name="Komine S."/>
            <person name="Tomita M."/>
            <person name="Blaxter M."/>
            <person name="Arakawa K."/>
        </authorList>
    </citation>
    <scope>NUCLEOTIDE SEQUENCE [LARGE SCALE GENOMIC DNA]</scope>
    <source>
        <strain evidence="6">Z151</strain>
    </source>
</reference>
<feature type="signal peptide" evidence="3">
    <location>
        <begin position="1"/>
        <end position="24"/>
    </location>
</feature>
<dbReference type="PROSITE" id="PS51034">
    <property type="entry name" value="ZP_2"/>
    <property type="match status" value="1"/>
</dbReference>
<feature type="chain" id="PRO_5012415860" description="ZP domain-containing protein" evidence="3">
    <location>
        <begin position="25"/>
        <end position="603"/>
    </location>
</feature>
<dbReference type="AlphaFoldDB" id="A0A1W0WH81"/>
<dbReference type="Pfam" id="PF00100">
    <property type="entry name" value="Zona_pellucida"/>
    <property type="match status" value="1"/>
</dbReference>
<dbReference type="Gene3D" id="2.60.40.4100">
    <property type="entry name" value="Zona pellucida, ZP-C domain"/>
    <property type="match status" value="1"/>
</dbReference>
<dbReference type="PANTHER" id="PTHR14002:SF43">
    <property type="entry name" value="DELTA-LIKE PROTEIN"/>
    <property type="match status" value="1"/>
</dbReference>
<name>A0A1W0WH81_HYPEX</name>
<proteinExistence type="predicted"/>
<evidence type="ECO:0000313" key="5">
    <source>
        <dbReference type="EMBL" id="OQV14560.1"/>
    </source>
</evidence>
<dbReference type="InterPro" id="IPR032675">
    <property type="entry name" value="LRR_dom_sf"/>
</dbReference>
<evidence type="ECO:0000259" key="4">
    <source>
        <dbReference type="PROSITE" id="PS51034"/>
    </source>
</evidence>
<accession>A0A1W0WH81</accession>
<gene>
    <name evidence="5" type="ORF">BV898_11281</name>
</gene>
<evidence type="ECO:0000256" key="1">
    <source>
        <dbReference type="ARBA" id="ARBA00022729"/>
    </source>
</evidence>
<dbReference type="SMART" id="SM00241">
    <property type="entry name" value="ZP"/>
    <property type="match status" value="1"/>
</dbReference>
<dbReference type="InterPro" id="IPR001507">
    <property type="entry name" value="ZP_dom"/>
</dbReference>
<dbReference type="EMBL" id="MTYJ01000103">
    <property type="protein sequence ID" value="OQV14560.1"/>
    <property type="molecule type" value="Genomic_DNA"/>
</dbReference>
<keyword evidence="6" id="KW-1185">Reference proteome</keyword>
<dbReference type="Pfam" id="PF23344">
    <property type="entry name" value="ZP-N"/>
    <property type="match status" value="1"/>
</dbReference>
<evidence type="ECO:0000256" key="3">
    <source>
        <dbReference type="SAM" id="SignalP"/>
    </source>
</evidence>
<dbReference type="Gene3D" id="2.60.40.3210">
    <property type="entry name" value="Zona pellucida, ZP-N domain"/>
    <property type="match status" value="1"/>
</dbReference>
<protein>
    <recommendedName>
        <fullName evidence="4">ZP domain-containing protein</fullName>
    </recommendedName>
</protein>
<dbReference type="InterPro" id="IPR055356">
    <property type="entry name" value="ZP-N"/>
</dbReference>
<dbReference type="Gene3D" id="3.80.10.10">
    <property type="entry name" value="Ribonuclease Inhibitor"/>
    <property type="match status" value="1"/>
</dbReference>
<dbReference type="SUPFAM" id="SSF52058">
    <property type="entry name" value="L domain-like"/>
    <property type="match status" value="1"/>
</dbReference>
<evidence type="ECO:0000256" key="2">
    <source>
        <dbReference type="ARBA" id="ARBA00023157"/>
    </source>
</evidence>
<organism evidence="5 6">
    <name type="scientific">Hypsibius exemplaris</name>
    <name type="common">Freshwater tardigrade</name>
    <dbReference type="NCBI Taxonomy" id="2072580"/>
    <lineage>
        <taxon>Eukaryota</taxon>
        <taxon>Metazoa</taxon>
        <taxon>Ecdysozoa</taxon>
        <taxon>Tardigrada</taxon>
        <taxon>Eutardigrada</taxon>
        <taxon>Parachela</taxon>
        <taxon>Hypsibioidea</taxon>
        <taxon>Hypsibiidae</taxon>
        <taxon>Hypsibius</taxon>
    </lineage>
</organism>
<dbReference type="OrthoDB" id="10063988at2759"/>
<keyword evidence="1 3" id="KW-0732">Signal</keyword>
<evidence type="ECO:0000313" key="6">
    <source>
        <dbReference type="Proteomes" id="UP000192578"/>
    </source>
</evidence>
<dbReference type="InterPro" id="IPR042235">
    <property type="entry name" value="ZP-C_dom"/>
</dbReference>
<keyword evidence="2" id="KW-1015">Disulfide bond</keyword>
<dbReference type="Proteomes" id="UP000192578">
    <property type="component" value="Unassembled WGS sequence"/>
</dbReference>
<dbReference type="PANTHER" id="PTHR14002">
    <property type="entry name" value="ENDOGLIN/TGF-BETA RECEPTOR TYPE III"/>
    <property type="match status" value="1"/>
</dbReference>
<dbReference type="InterPro" id="IPR055355">
    <property type="entry name" value="ZP-C"/>
</dbReference>